<feature type="compositionally biased region" description="Basic and acidic residues" evidence="4">
    <location>
        <begin position="68"/>
        <end position="87"/>
    </location>
</feature>
<feature type="compositionally biased region" description="Polar residues" evidence="4">
    <location>
        <begin position="1"/>
        <end position="11"/>
    </location>
</feature>
<dbReference type="InterPro" id="IPR002110">
    <property type="entry name" value="Ankyrin_rpt"/>
</dbReference>
<evidence type="ECO:0000313" key="5">
    <source>
        <dbReference type="EMBL" id="KAK3320587.1"/>
    </source>
</evidence>
<dbReference type="SMART" id="SM00248">
    <property type="entry name" value="ANK"/>
    <property type="match status" value="2"/>
</dbReference>
<protein>
    <recommendedName>
        <fullName evidence="7">Ankyrin</fullName>
    </recommendedName>
</protein>
<feature type="region of interest" description="Disordered" evidence="4">
    <location>
        <begin position="513"/>
        <end position="558"/>
    </location>
</feature>
<feature type="compositionally biased region" description="Low complexity" evidence="4">
    <location>
        <begin position="536"/>
        <end position="556"/>
    </location>
</feature>
<reference evidence="5" key="1">
    <citation type="journal article" date="2023" name="Mol. Phylogenet. Evol.">
        <title>Genome-scale phylogeny and comparative genomics of the fungal order Sordariales.</title>
        <authorList>
            <person name="Hensen N."/>
            <person name="Bonometti L."/>
            <person name="Westerberg I."/>
            <person name="Brannstrom I.O."/>
            <person name="Guillou S."/>
            <person name="Cros-Aarteil S."/>
            <person name="Calhoun S."/>
            <person name="Haridas S."/>
            <person name="Kuo A."/>
            <person name="Mondo S."/>
            <person name="Pangilinan J."/>
            <person name="Riley R."/>
            <person name="LaButti K."/>
            <person name="Andreopoulos B."/>
            <person name="Lipzen A."/>
            <person name="Chen C."/>
            <person name="Yan M."/>
            <person name="Daum C."/>
            <person name="Ng V."/>
            <person name="Clum A."/>
            <person name="Steindorff A."/>
            <person name="Ohm R.A."/>
            <person name="Martin F."/>
            <person name="Silar P."/>
            <person name="Natvig D.O."/>
            <person name="Lalanne C."/>
            <person name="Gautier V."/>
            <person name="Ament-Velasquez S.L."/>
            <person name="Kruys A."/>
            <person name="Hutchinson M.I."/>
            <person name="Powell A.J."/>
            <person name="Barry K."/>
            <person name="Miller A.N."/>
            <person name="Grigoriev I.V."/>
            <person name="Debuchy R."/>
            <person name="Gladieux P."/>
            <person name="Hiltunen Thoren M."/>
            <person name="Johannesson H."/>
        </authorList>
    </citation>
    <scope>NUCLEOTIDE SEQUENCE</scope>
    <source>
        <strain evidence="5">SMH4131-1</strain>
    </source>
</reference>
<feature type="compositionally biased region" description="Low complexity" evidence="4">
    <location>
        <begin position="421"/>
        <end position="432"/>
    </location>
</feature>
<sequence length="719" mass="78543">MSSPQSATTKASPGGSRIGRPPQWTVSRSRKLARLYVYTTLSIERIIKVLEDDVFKPRKNSAQKTIHKMLDNDPRYLRPDSRAEMDLRISSLSASVTRRRRRRTTPVPTSSTQRARSDSVRSRGDTSTSTFGFSSSSNLTPGSPSQGITLGTRRLSIRPPEESESIDPLESSTASSSVIQDLQRRMSDCSSNYARQISTLLRDFSISSASDLDDEWTSDRRPSAAPSLLPDSTQGPDSRYEAFEAFPEPGFALPGDFLNSFTRSCADFPGQEHGGGRCWCAITNDTLSTENSWLSPTGELSERAQSLLRNPPPPAANTLRDCFGNTPLHLFAALEGYQDTLFRLVLTNTNLDATNTANQTFLHVLNVEWFSDLDSPSAPLHQLLALLHGSAPGLLLSAFNPSLASRRDAFGFTPTLHVSPTDTTTTTATTNPFIPPRRTASQSPPHDPTPTPTPADESLFLAYHARLVQTIQSSYTNPQIQDSAGRNGLHCLAEAILNPQTMEEQRFAMTTGRPMKRKLPGPDNTPPVPPQPTPVLSPQQQQPSLSISSSSSTQSQEGLLPARLKHLEHLLHSPYPVDINAYDLLGTPVLSAFIAHIPDDQDDKSKTLLSIFETLLRGGARIESRNRRGETPLLVAVRLGRKVALTTLLEHGANVHARDVFGRGVLEVVDSTCRGAGGDVALYARLEACRVLLTGRRDWGLGMGTAGTGVVLEWRGRVE</sequence>
<proteinExistence type="predicted"/>
<dbReference type="Pfam" id="PF00023">
    <property type="entry name" value="Ank"/>
    <property type="match status" value="1"/>
</dbReference>
<evidence type="ECO:0000256" key="4">
    <source>
        <dbReference type="SAM" id="MobiDB-lite"/>
    </source>
</evidence>
<feature type="region of interest" description="Disordered" evidence="4">
    <location>
        <begin position="1"/>
        <end position="23"/>
    </location>
</feature>
<dbReference type="InterPro" id="IPR036770">
    <property type="entry name" value="Ankyrin_rpt-contain_sf"/>
</dbReference>
<feature type="compositionally biased region" description="Low complexity" evidence="4">
    <location>
        <begin position="125"/>
        <end position="145"/>
    </location>
</feature>
<dbReference type="PROSITE" id="PS50088">
    <property type="entry name" value="ANK_REPEAT"/>
    <property type="match status" value="1"/>
</dbReference>
<dbReference type="EMBL" id="JAUEPO010000005">
    <property type="protein sequence ID" value="KAK3320587.1"/>
    <property type="molecule type" value="Genomic_DNA"/>
</dbReference>
<dbReference type="Proteomes" id="UP001286456">
    <property type="component" value="Unassembled WGS sequence"/>
</dbReference>
<accession>A0AAE0I8Q1</accession>
<dbReference type="AlphaFoldDB" id="A0AAE0I8Q1"/>
<feature type="compositionally biased region" description="Pro residues" evidence="4">
    <location>
        <begin position="523"/>
        <end position="535"/>
    </location>
</feature>
<evidence type="ECO:0000313" key="6">
    <source>
        <dbReference type="Proteomes" id="UP001286456"/>
    </source>
</evidence>
<gene>
    <name evidence="5" type="ORF">B0T19DRAFT_387218</name>
</gene>
<feature type="repeat" description="ANK" evidence="3">
    <location>
        <begin position="628"/>
        <end position="660"/>
    </location>
</feature>
<dbReference type="PANTHER" id="PTHR24178">
    <property type="entry name" value="MOLTING PROTEIN MLT-4"/>
    <property type="match status" value="1"/>
</dbReference>
<feature type="compositionally biased region" description="Basic and acidic residues" evidence="4">
    <location>
        <begin position="115"/>
        <end position="124"/>
    </location>
</feature>
<organism evidence="5 6">
    <name type="scientific">Cercophora scortea</name>
    <dbReference type="NCBI Taxonomy" id="314031"/>
    <lineage>
        <taxon>Eukaryota</taxon>
        <taxon>Fungi</taxon>
        <taxon>Dikarya</taxon>
        <taxon>Ascomycota</taxon>
        <taxon>Pezizomycotina</taxon>
        <taxon>Sordariomycetes</taxon>
        <taxon>Sordariomycetidae</taxon>
        <taxon>Sordariales</taxon>
        <taxon>Lasiosphaeriaceae</taxon>
        <taxon>Cercophora</taxon>
    </lineage>
</organism>
<name>A0AAE0I8Q1_9PEZI</name>
<keyword evidence="1" id="KW-0677">Repeat</keyword>
<dbReference type="Gene3D" id="1.25.40.20">
    <property type="entry name" value="Ankyrin repeat-containing domain"/>
    <property type="match status" value="1"/>
</dbReference>
<dbReference type="SUPFAM" id="SSF48403">
    <property type="entry name" value="Ankyrin repeat"/>
    <property type="match status" value="1"/>
</dbReference>
<evidence type="ECO:0000256" key="2">
    <source>
        <dbReference type="ARBA" id="ARBA00023043"/>
    </source>
</evidence>
<comment type="caution">
    <text evidence="5">The sequence shown here is derived from an EMBL/GenBank/DDBJ whole genome shotgun (WGS) entry which is preliminary data.</text>
</comment>
<keyword evidence="2 3" id="KW-0040">ANK repeat</keyword>
<reference evidence="5" key="2">
    <citation type="submission" date="2023-06" db="EMBL/GenBank/DDBJ databases">
        <authorList>
            <consortium name="Lawrence Berkeley National Laboratory"/>
            <person name="Haridas S."/>
            <person name="Hensen N."/>
            <person name="Bonometti L."/>
            <person name="Westerberg I."/>
            <person name="Brannstrom I.O."/>
            <person name="Guillou S."/>
            <person name="Cros-Aarteil S."/>
            <person name="Calhoun S."/>
            <person name="Kuo A."/>
            <person name="Mondo S."/>
            <person name="Pangilinan J."/>
            <person name="Riley R."/>
            <person name="Labutti K."/>
            <person name="Andreopoulos B."/>
            <person name="Lipzen A."/>
            <person name="Chen C."/>
            <person name="Yanf M."/>
            <person name="Daum C."/>
            <person name="Ng V."/>
            <person name="Clum A."/>
            <person name="Steindorff A."/>
            <person name="Ohm R."/>
            <person name="Martin F."/>
            <person name="Silar P."/>
            <person name="Natvig D."/>
            <person name="Lalanne C."/>
            <person name="Gautier V."/>
            <person name="Ament-Velasquez S.L."/>
            <person name="Kruys A."/>
            <person name="Hutchinson M.I."/>
            <person name="Powell A.J."/>
            <person name="Barry K."/>
            <person name="Miller A.N."/>
            <person name="Grigoriev I.V."/>
            <person name="Debuchy R."/>
            <person name="Gladieux P."/>
            <person name="Thoren M.H."/>
            <person name="Johannesson H."/>
        </authorList>
    </citation>
    <scope>NUCLEOTIDE SEQUENCE</scope>
    <source>
        <strain evidence="5">SMH4131-1</strain>
    </source>
</reference>
<evidence type="ECO:0000256" key="1">
    <source>
        <dbReference type="ARBA" id="ARBA00022737"/>
    </source>
</evidence>
<feature type="region of interest" description="Disordered" evidence="4">
    <location>
        <begin position="421"/>
        <end position="455"/>
    </location>
</feature>
<feature type="region of interest" description="Disordered" evidence="4">
    <location>
        <begin position="211"/>
        <end position="239"/>
    </location>
</feature>
<keyword evidence="6" id="KW-1185">Reference proteome</keyword>
<evidence type="ECO:0000256" key="3">
    <source>
        <dbReference type="PROSITE-ProRule" id="PRU00023"/>
    </source>
</evidence>
<evidence type="ECO:0008006" key="7">
    <source>
        <dbReference type="Google" id="ProtNLM"/>
    </source>
</evidence>
<dbReference type="PROSITE" id="PS50297">
    <property type="entry name" value="ANK_REP_REGION"/>
    <property type="match status" value="1"/>
</dbReference>
<feature type="region of interest" description="Disordered" evidence="4">
    <location>
        <begin position="59"/>
        <end position="178"/>
    </location>
</feature>